<accession>A0ACC2RZA5</accession>
<evidence type="ECO:0000313" key="1">
    <source>
        <dbReference type="EMBL" id="KAJ9055384.1"/>
    </source>
</evidence>
<name>A0ACC2RZA5_9FUNG</name>
<sequence length="833" mass="91249">MPATQVINGLKILNNKAGHSTQEKCAPSAFMASQTSKATSSTQTKKAAVSFNESKVPTKRFLNKVIPSHYAPRIPSALGKSKATMTSSVAPLDSAVKDLHPRKDLQSKREGACNIQAVVRVRALTQLEEVNKESIVFSTDTTSKTLKVISEDKKTPATFQVDHVFGTETSQAAVFDEVVEPMLEEVIKGFNCTILAYGHTGTGKTFTIEGNLGSNGVVLDADAGLIPRTLHNLFHQLGEDKTKFSIRISMLELYNEEPNDLLSLKSSSQKLMLTNDANNKLQINGIEEELIEDTAAGIALLQRGSSKRHTASTKINTTSSRSHCIFTFTLRLKGSTSAVREGKLHIVDLAGAEDTKVSGASNQRAREAGCINQSLFTLNRVISALAASSGNKSQHIPYRESKLTRILADSLGGSSKTCFIATVAPTHSCLDESINTLKYATTAMKITNVPVVNKTISSSLLVKELEAENALLRQKLLGTGEKSPCSEINRLLMEIQVEKDKLHGSSGKRLAAECALREAYAASETNLNSIATRLLLAAQDQTLVAQGLQTALDCQSSDVDLAQQKLNSLSDQCNEFINFLKSNLAPSNSSIDILVAAIDNLNAEVLIQKGKSFSVVTELKGTLEWIMSKLDLDSMSTPKTTPLVEMPFNESRKKRLRQCFDDLQAIFSQDQLPDHTTWESVKSLISDLDVLCEDLILYSDETQQYQAKYNEERVDMFKNIKKYCQIVLRSAKEYKDADLKNINELDSMFLALRNDIGTNGLTQAGSFKTIESKLSFITEEISKFTSELTLLQASMKCATQALPVQPDLADLPDSWKLVDPAVVCAEFPHPYLN</sequence>
<organism evidence="1 2">
    <name type="scientific">Entomophthora muscae</name>
    <dbReference type="NCBI Taxonomy" id="34485"/>
    <lineage>
        <taxon>Eukaryota</taxon>
        <taxon>Fungi</taxon>
        <taxon>Fungi incertae sedis</taxon>
        <taxon>Zoopagomycota</taxon>
        <taxon>Entomophthoromycotina</taxon>
        <taxon>Entomophthoromycetes</taxon>
        <taxon>Entomophthorales</taxon>
        <taxon>Entomophthoraceae</taxon>
        <taxon>Entomophthora</taxon>
    </lineage>
</organism>
<proteinExistence type="predicted"/>
<comment type="caution">
    <text evidence="1">The sequence shown here is derived from an EMBL/GenBank/DDBJ whole genome shotgun (WGS) entry which is preliminary data.</text>
</comment>
<gene>
    <name evidence="1" type="primary">KIP1_4</name>
    <name evidence="1" type="ORF">DSO57_1004588</name>
</gene>
<dbReference type="Proteomes" id="UP001165960">
    <property type="component" value="Unassembled WGS sequence"/>
</dbReference>
<protein>
    <submittedName>
        <fullName evidence="1">Kinesin- motor protein</fullName>
    </submittedName>
</protein>
<evidence type="ECO:0000313" key="2">
    <source>
        <dbReference type="Proteomes" id="UP001165960"/>
    </source>
</evidence>
<reference evidence="1" key="1">
    <citation type="submission" date="2022-04" db="EMBL/GenBank/DDBJ databases">
        <title>Genome of the entomopathogenic fungus Entomophthora muscae.</title>
        <authorList>
            <person name="Elya C."/>
            <person name="Lovett B.R."/>
            <person name="Lee E."/>
            <person name="Macias A.M."/>
            <person name="Hajek A.E."/>
            <person name="De Bivort B.L."/>
            <person name="Kasson M.T."/>
            <person name="De Fine Licht H.H."/>
            <person name="Stajich J.E."/>
        </authorList>
    </citation>
    <scope>NUCLEOTIDE SEQUENCE</scope>
    <source>
        <strain evidence="1">Berkeley</strain>
    </source>
</reference>
<dbReference type="EMBL" id="QTSX02006401">
    <property type="protein sequence ID" value="KAJ9055384.1"/>
    <property type="molecule type" value="Genomic_DNA"/>
</dbReference>
<keyword evidence="2" id="KW-1185">Reference proteome</keyword>